<sequence length="277" mass="32058">MSDSAPSCSGQQDKCEEEQDSPEDEEIKLTSAQKARVERNRQRALLLRQSRLAKKPYSVSTDTKQKVTRTIDTGAGFFLEEEDQDESKSKTTEVKHPLGPVLESDALVCEDCGKEFMDSWLLTTYNVTVCDVCKEDTEKHPLVTKTEAKDRYLLKDSDIEIRDPPLKFIIRKNPRNSRWGDMKLYYEPQVYDRAMEVWGSEEGLEKAHDERSNKREKAKRKKFDKKVKELRLAVRSSLVRVSSGPHEHEYGPETYDEETDTYSVSCECGHVRNYEKM</sequence>
<keyword evidence="9" id="KW-0539">Nucleus</keyword>
<dbReference type="Gene3D" id="3.90.530.10">
    <property type="entry name" value="XPA C-terminal domain"/>
    <property type="match status" value="1"/>
</dbReference>
<protein>
    <submittedName>
        <fullName evidence="13">DNA repair protein complementing XP-A cells homolog</fullName>
    </submittedName>
</protein>
<evidence type="ECO:0000256" key="3">
    <source>
        <dbReference type="ARBA" id="ARBA00022723"/>
    </source>
</evidence>
<feature type="region of interest" description="Disordered" evidence="10">
    <location>
        <begin position="202"/>
        <end position="222"/>
    </location>
</feature>
<dbReference type="InterPro" id="IPR022652">
    <property type="entry name" value="Znf_XPA_CS"/>
</dbReference>
<keyword evidence="7" id="KW-0238">DNA-binding</keyword>
<gene>
    <name evidence="13" type="primary">LOC111113135</name>
</gene>
<evidence type="ECO:0000256" key="7">
    <source>
        <dbReference type="ARBA" id="ARBA00023125"/>
    </source>
</evidence>
<feature type="compositionally biased region" description="Polar residues" evidence="10">
    <location>
        <begin position="1"/>
        <end position="12"/>
    </location>
</feature>
<feature type="region of interest" description="Disordered" evidence="10">
    <location>
        <begin position="1"/>
        <end position="36"/>
    </location>
</feature>
<dbReference type="InterPro" id="IPR022656">
    <property type="entry name" value="XPA_C"/>
</dbReference>
<dbReference type="NCBIfam" id="TIGR00598">
    <property type="entry name" value="rad14"/>
    <property type="match status" value="1"/>
</dbReference>
<keyword evidence="8" id="KW-0234">DNA repair</keyword>
<feature type="compositionally biased region" description="Acidic residues" evidence="10">
    <location>
        <begin position="15"/>
        <end position="26"/>
    </location>
</feature>
<dbReference type="SUPFAM" id="SSF57716">
    <property type="entry name" value="Glucocorticoid receptor-like (DNA-binding domain)"/>
    <property type="match status" value="1"/>
</dbReference>
<dbReference type="PANTHER" id="PTHR10142:SF0">
    <property type="entry name" value="DNA REPAIR PROTEIN COMPLEMENTING XP-A CELLS"/>
    <property type="match status" value="1"/>
</dbReference>
<dbReference type="GO" id="GO:0006284">
    <property type="term" value="P:base-excision repair"/>
    <property type="evidence" value="ECO:0007669"/>
    <property type="project" value="TreeGrafter"/>
</dbReference>
<evidence type="ECO:0000256" key="10">
    <source>
        <dbReference type="SAM" id="MobiDB-lite"/>
    </source>
</evidence>
<dbReference type="GO" id="GO:0003684">
    <property type="term" value="F:damaged DNA binding"/>
    <property type="evidence" value="ECO:0007669"/>
    <property type="project" value="InterPro"/>
</dbReference>
<evidence type="ECO:0000256" key="9">
    <source>
        <dbReference type="ARBA" id="ARBA00023242"/>
    </source>
</evidence>
<dbReference type="InterPro" id="IPR037129">
    <property type="entry name" value="XPA_sf"/>
</dbReference>
<dbReference type="Pfam" id="PF01286">
    <property type="entry name" value="XPA_N"/>
    <property type="match status" value="1"/>
</dbReference>
<evidence type="ECO:0000256" key="2">
    <source>
        <dbReference type="ARBA" id="ARBA00005548"/>
    </source>
</evidence>
<evidence type="ECO:0000259" key="11">
    <source>
        <dbReference type="Pfam" id="PF05181"/>
    </source>
</evidence>
<dbReference type="InterPro" id="IPR000465">
    <property type="entry name" value="XPA/RAD14"/>
</dbReference>
<dbReference type="PANTHER" id="PTHR10142">
    <property type="entry name" value="DNA REPAIR PROTEIN COMPLEMENTING XP-A CELLS"/>
    <property type="match status" value="1"/>
</dbReference>
<dbReference type="GO" id="GO:0000715">
    <property type="term" value="P:nucleotide-excision repair, DNA damage recognition"/>
    <property type="evidence" value="ECO:0007669"/>
    <property type="project" value="TreeGrafter"/>
</dbReference>
<evidence type="ECO:0000256" key="5">
    <source>
        <dbReference type="ARBA" id="ARBA00022771"/>
    </source>
</evidence>
<comment type="subcellular location">
    <subcellularLocation>
        <location evidence="1">Nucleus</location>
    </subcellularLocation>
</comment>
<proteinExistence type="inferred from homology"/>
<evidence type="ECO:0000313" key="13">
    <source>
        <dbReference type="RefSeq" id="XP_022306851.1"/>
    </source>
</evidence>
<organism evidence="12 13">
    <name type="scientific">Crassostrea virginica</name>
    <name type="common">Eastern oyster</name>
    <dbReference type="NCBI Taxonomy" id="6565"/>
    <lineage>
        <taxon>Eukaryota</taxon>
        <taxon>Metazoa</taxon>
        <taxon>Spiralia</taxon>
        <taxon>Lophotrochozoa</taxon>
        <taxon>Mollusca</taxon>
        <taxon>Bivalvia</taxon>
        <taxon>Autobranchia</taxon>
        <taxon>Pteriomorphia</taxon>
        <taxon>Ostreida</taxon>
        <taxon>Ostreoidea</taxon>
        <taxon>Ostreidae</taxon>
        <taxon>Crassostrea</taxon>
    </lineage>
</organism>
<dbReference type="FunFam" id="3.90.530.10:FF:000001">
    <property type="entry name" value="DNA repair protein complementing XP-A cells"/>
    <property type="match status" value="1"/>
</dbReference>
<dbReference type="InterPro" id="IPR009061">
    <property type="entry name" value="DNA-bd_dom_put_sf"/>
</dbReference>
<evidence type="ECO:0000256" key="6">
    <source>
        <dbReference type="ARBA" id="ARBA00022833"/>
    </source>
</evidence>
<keyword evidence="3" id="KW-0479">Metal-binding</keyword>
<accession>A0A8B8BVC6</accession>
<dbReference type="GO" id="GO:0008270">
    <property type="term" value="F:zinc ion binding"/>
    <property type="evidence" value="ECO:0007669"/>
    <property type="project" value="UniProtKB-KW"/>
</dbReference>
<keyword evidence="12" id="KW-1185">Reference proteome</keyword>
<dbReference type="GO" id="GO:0000110">
    <property type="term" value="C:nucleotide-excision repair factor 1 complex"/>
    <property type="evidence" value="ECO:0007669"/>
    <property type="project" value="TreeGrafter"/>
</dbReference>
<dbReference type="GeneID" id="111113135"/>
<dbReference type="AlphaFoldDB" id="A0A8B8BVC6"/>
<keyword evidence="4" id="KW-0227">DNA damage</keyword>
<evidence type="ECO:0000256" key="8">
    <source>
        <dbReference type="ARBA" id="ARBA00023204"/>
    </source>
</evidence>
<feature type="compositionally biased region" description="Basic and acidic residues" evidence="10">
    <location>
        <begin position="203"/>
        <end position="215"/>
    </location>
</feature>
<dbReference type="Proteomes" id="UP000694844">
    <property type="component" value="Chromosome 9"/>
</dbReference>
<reference evidence="13" key="1">
    <citation type="submission" date="2025-08" db="UniProtKB">
        <authorList>
            <consortium name="RefSeq"/>
        </authorList>
    </citation>
    <scope>IDENTIFICATION</scope>
    <source>
        <tissue evidence="13">Whole sample</tissue>
    </source>
</reference>
<keyword evidence="5" id="KW-0863">Zinc-finger</keyword>
<evidence type="ECO:0000256" key="1">
    <source>
        <dbReference type="ARBA" id="ARBA00004123"/>
    </source>
</evidence>
<dbReference type="Pfam" id="PF05181">
    <property type="entry name" value="XPA_C"/>
    <property type="match status" value="1"/>
</dbReference>
<dbReference type="GO" id="GO:1901255">
    <property type="term" value="P:nucleotide-excision repair involved in interstrand cross-link repair"/>
    <property type="evidence" value="ECO:0007669"/>
    <property type="project" value="TreeGrafter"/>
</dbReference>
<dbReference type="SUPFAM" id="SSF46955">
    <property type="entry name" value="Putative DNA-binding domain"/>
    <property type="match status" value="1"/>
</dbReference>
<feature type="domain" description="XPA C-terminal" evidence="11">
    <location>
        <begin position="139"/>
        <end position="190"/>
    </location>
</feature>
<name>A0A8B8BVC6_CRAVI</name>
<dbReference type="OrthoDB" id="68328at2759"/>
<dbReference type="CDD" id="cd21076">
    <property type="entry name" value="DBD_XPA"/>
    <property type="match status" value="1"/>
</dbReference>
<evidence type="ECO:0000313" key="12">
    <source>
        <dbReference type="Proteomes" id="UP000694844"/>
    </source>
</evidence>
<comment type="similarity">
    <text evidence="2">Belongs to the XPA family.</text>
</comment>
<dbReference type="KEGG" id="cvn:111113135"/>
<keyword evidence="6" id="KW-0862">Zinc</keyword>
<evidence type="ECO:0000256" key="4">
    <source>
        <dbReference type="ARBA" id="ARBA00022763"/>
    </source>
</evidence>
<dbReference type="GO" id="GO:0070914">
    <property type="term" value="P:UV-damage excision repair"/>
    <property type="evidence" value="ECO:0007669"/>
    <property type="project" value="TreeGrafter"/>
</dbReference>
<dbReference type="RefSeq" id="XP_022306851.1">
    <property type="nucleotide sequence ID" value="XM_022451143.1"/>
</dbReference>